<keyword evidence="3" id="KW-0808">Transferase</keyword>
<evidence type="ECO:0000313" key="4">
    <source>
        <dbReference type="Proteomes" id="UP000460318"/>
    </source>
</evidence>
<evidence type="ECO:0000313" key="3">
    <source>
        <dbReference type="EMBL" id="MWV42236.1"/>
    </source>
</evidence>
<dbReference type="Gene3D" id="1.10.510.10">
    <property type="entry name" value="Transferase(Phosphotransferase) domain 1"/>
    <property type="match status" value="1"/>
</dbReference>
<dbReference type="AlphaFoldDB" id="A0A7X3IEX9"/>
<dbReference type="RefSeq" id="WP_160495854.1">
    <property type="nucleotide sequence ID" value="NZ_WUBI01000001.1"/>
</dbReference>
<name>A0A7X3IEX9_9BACL</name>
<dbReference type="InterPro" id="IPR000719">
    <property type="entry name" value="Prot_kinase_dom"/>
</dbReference>
<dbReference type="Gene3D" id="3.30.200.20">
    <property type="entry name" value="Phosphorylase Kinase, domain 1"/>
    <property type="match status" value="1"/>
</dbReference>
<dbReference type="PANTHER" id="PTHR24347">
    <property type="entry name" value="SERINE/THREONINE-PROTEIN KINASE"/>
    <property type="match status" value="1"/>
</dbReference>
<feature type="domain" description="Protein kinase" evidence="2">
    <location>
        <begin position="24"/>
        <end position="345"/>
    </location>
</feature>
<dbReference type="PROSITE" id="PS50011">
    <property type="entry name" value="PROTEIN_KINASE_DOM"/>
    <property type="match status" value="1"/>
</dbReference>
<dbReference type="PROSITE" id="PS00107">
    <property type="entry name" value="PROTEIN_KINASE_ATP"/>
    <property type="match status" value="1"/>
</dbReference>
<gene>
    <name evidence="3" type="ORF">GRF59_01205</name>
</gene>
<keyword evidence="1" id="KW-0547">Nucleotide-binding</keyword>
<feature type="binding site" evidence="1">
    <location>
        <position position="59"/>
    </location>
    <ligand>
        <name>ATP</name>
        <dbReference type="ChEBI" id="CHEBI:30616"/>
    </ligand>
</feature>
<proteinExistence type="predicted"/>
<comment type="caution">
    <text evidence="3">The sequence shown here is derived from an EMBL/GenBank/DDBJ whole genome shotgun (WGS) entry which is preliminary data.</text>
</comment>
<evidence type="ECO:0000256" key="1">
    <source>
        <dbReference type="PROSITE-ProRule" id="PRU10141"/>
    </source>
</evidence>
<sequence>MHDITFHNNIITVNKKTQIVINNLQIQEQLGNGANGVVFKCLDTLFNRTVALKLWMPRKGQKYPDPDRFKAEVQKLAALENEAIVSVFTGDYQNGYCYAVMEYIPGVTLEKWLDRSRNEKEKLKYAQKIIKVMEYSHAEGIYHGDLHAENIMINDDQVKILDFGTSIFSPASSMLRASYLMSQTLGKLIPEKYYSLIHPQIVQFIETKNWNVIRDMYSTNDYVSPEYVLGSFEVLIEFIAADMDYFGKLTDVHRLYNDLALYLMRAPFLQLNNLVELLEREYSKKEVTYFFDRFWDHAFFSESHIIELMSEEFKDLISNMTPVDNALQMYDSLNLRFIYNSDEYMVWRDFYSKYIKFDLESLLII</sequence>
<dbReference type="GO" id="GO:0004672">
    <property type="term" value="F:protein kinase activity"/>
    <property type="evidence" value="ECO:0007669"/>
    <property type="project" value="InterPro"/>
</dbReference>
<dbReference type="InterPro" id="IPR011009">
    <property type="entry name" value="Kinase-like_dom_sf"/>
</dbReference>
<dbReference type="SUPFAM" id="SSF56112">
    <property type="entry name" value="Protein kinase-like (PK-like)"/>
    <property type="match status" value="1"/>
</dbReference>
<accession>A0A7X3IEX9</accession>
<organism evidence="3 4">
    <name type="scientific">Paenibacillus dendrobii</name>
    <dbReference type="NCBI Taxonomy" id="2691084"/>
    <lineage>
        <taxon>Bacteria</taxon>
        <taxon>Bacillati</taxon>
        <taxon>Bacillota</taxon>
        <taxon>Bacilli</taxon>
        <taxon>Bacillales</taxon>
        <taxon>Paenibacillaceae</taxon>
        <taxon>Paenibacillus</taxon>
    </lineage>
</organism>
<evidence type="ECO:0000259" key="2">
    <source>
        <dbReference type="PROSITE" id="PS50011"/>
    </source>
</evidence>
<reference evidence="3 4" key="1">
    <citation type="submission" date="2019-12" db="EMBL/GenBank/DDBJ databases">
        <title>Paenibacillus sp. nov., an endophytic bacterium isolated from the stem of Dendrobium.</title>
        <authorList>
            <person name="Zhao R."/>
        </authorList>
    </citation>
    <scope>NUCLEOTIDE SEQUENCE [LARGE SCALE GENOMIC DNA]</scope>
    <source>
        <strain evidence="3 4">HJL G12</strain>
    </source>
</reference>
<dbReference type="InterPro" id="IPR017441">
    <property type="entry name" value="Protein_kinase_ATP_BS"/>
</dbReference>
<protein>
    <submittedName>
        <fullName evidence="3">Protein kinase</fullName>
    </submittedName>
</protein>
<keyword evidence="1" id="KW-0067">ATP-binding</keyword>
<keyword evidence="3" id="KW-0418">Kinase</keyword>
<dbReference type="EMBL" id="WUBI01000001">
    <property type="protein sequence ID" value="MWV42236.1"/>
    <property type="molecule type" value="Genomic_DNA"/>
</dbReference>
<dbReference type="Pfam" id="PF00069">
    <property type="entry name" value="Pkinase"/>
    <property type="match status" value="1"/>
</dbReference>
<dbReference type="Proteomes" id="UP000460318">
    <property type="component" value="Unassembled WGS sequence"/>
</dbReference>
<dbReference type="GO" id="GO:0005524">
    <property type="term" value="F:ATP binding"/>
    <property type="evidence" value="ECO:0007669"/>
    <property type="project" value="UniProtKB-UniRule"/>
</dbReference>
<keyword evidence="4" id="KW-1185">Reference proteome</keyword>